<gene>
    <name evidence="3" type="ORF">VB620_17165</name>
</gene>
<dbReference type="Gene3D" id="3.30.450.90">
    <property type="match status" value="1"/>
</dbReference>
<evidence type="ECO:0000313" key="3">
    <source>
        <dbReference type="EMBL" id="MEA5583066.1"/>
    </source>
</evidence>
<feature type="domain" description="Type II secretion system protein GspE N-terminal" evidence="2">
    <location>
        <begin position="38"/>
        <end position="100"/>
    </location>
</feature>
<feature type="region of interest" description="Disordered" evidence="1">
    <location>
        <begin position="1"/>
        <end position="26"/>
    </location>
</feature>
<evidence type="ECO:0000313" key="4">
    <source>
        <dbReference type="Proteomes" id="UP001302120"/>
    </source>
</evidence>
<dbReference type="RefSeq" id="WP_323197366.1">
    <property type="nucleotide sequence ID" value="NZ_JAYGHG010000033.1"/>
</dbReference>
<accession>A0ABU5UKW2</accession>
<dbReference type="Proteomes" id="UP001302120">
    <property type="component" value="Unassembled WGS sequence"/>
</dbReference>
<keyword evidence="4" id="KW-1185">Reference proteome</keyword>
<comment type="caution">
    <text evidence="3">The sequence shown here is derived from an EMBL/GenBank/DDBJ whole genome shotgun (WGS) entry which is preliminary data.</text>
</comment>
<evidence type="ECO:0000256" key="1">
    <source>
        <dbReference type="SAM" id="MobiDB-lite"/>
    </source>
</evidence>
<protein>
    <submittedName>
        <fullName evidence="3">Pilus assembly protein PilB</fullName>
    </submittedName>
</protein>
<dbReference type="Pfam" id="PF05157">
    <property type="entry name" value="MshEN"/>
    <property type="match status" value="1"/>
</dbReference>
<feature type="compositionally biased region" description="Polar residues" evidence="1">
    <location>
        <begin position="158"/>
        <end position="192"/>
    </location>
</feature>
<name>A0ABU5UKW2_9CYAN</name>
<sequence length="417" mass="47466">MWSSDGKSTDTRGNEEKLSPNSPGHWEQRSEEVFHLIDTLLSFEACLYHQFAPFAIEDNQLLLSMVHPEDTEALDYVSRIVSYINCKIVAHQISTDTHRSILSAYLNHKNTFLPNGQEVDEEAINLLSEHSKTTIIQEIDQIIESGTTSFPTYERGSMSFSQTENPQHSQPLHNYSPTSNINNLSANTTPSPSIDDKQTAEAARLKLLSKLTVLQIHFSEEFIPIETLVSLPPKKLLEELLRRVMSGGIGRLYLERQPYQGRIFWSDNGVMQSVLENLPLSVFQGVLNQLKNFASLPVTKISEPQQVEKECLYQKNRLLLRLRVIPGTYGEEATLQILKGTALKFYHQQQLVRLTSDTLVISQQLSLKLHELQERMLLNSNLKSEQLSSVMALNKLVENLDQQIQKLRATSDRPKDR</sequence>
<dbReference type="EMBL" id="JAYGHG010000033">
    <property type="protein sequence ID" value="MEA5583066.1"/>
    <property type="molecule type" value="Genomic_DNA"/>
</dbReference>
<reference evidence="3 4" key="1">
    <citation type="submission" date="2023-12" db="EMBL/GenBank/DDBJ databases">
        <title>Baltic Sea Cyanobacteria.</title>
        <authorList>
            <person name="Delbaje E."/>
            <person name="Fewer D.P."/>
            <person name="Shishido T.K."/>
        </authorList>
    </citation>
    <scope>NUCLEOTIDE SEQUENCE [LARGE SCALE GENOMIC DNA]</scope>
    <source>
        <strain evidence="3 4">UHCC-0300</strain>
    </source>
</reference>
<feature type="region of interest" description="Disordered" evidence="1">
    <location>
        <begin position="153"/>
        <end position="197"/>
    </location>
</feature>
<dbReference type="InterPro" id="IPR007831">
    <property type="entry name" value="T2SS_GspE_N"/>
</dbReference>
<proteinExistence type="predicted"/>
<evidence type="ECO:0000259" key="2">
    <source>
        <dbReference type="Pfam" id="PF05157"/>
    </source>
</evidence>
<feature type="compositionally biased region" description="Basic and acidic residues" evidence="1">
    <location>
        <begin position="7"/>
        <end position="18"/>
    </location>
</feature>
<organism evidence="3 4">
    <name type="scientific">Nodularia harveyana UHCC-0300</name>
    <dbReference type="NCBI Taxonomy" id="2974287"/>
    <lineage>
        <taxon>Bacteria</taxon>
        <taxon>Bacillati</taxon>
        <taxon>Cyanobacteriota</taxon>
        <taxon>Cyanophyceae</taxon>
        <taxon>Nostocales</taxon>
        <taxon>Nodulariaceae</taxon>
        <taxon>Nodularia</taxon>
    </lineage>
</organism>